<organism evidence="2 3">
    <name type="scientific">Trametes pubescens</name>
    <name type="common">White-rot fungus</name>
    <dbReference type="NCBI Taxonomy" id="154538"/>
    <lineage>
        <taxon>Eukaryota</taxon>
        <taxon>Fungi</taxon>
        <taxon>Dikarya</taxon>
        <taxon>Basidiomycota</taxon>
        <taxon>Agaricomycotina</taxon>
        <taxon>Agaricomycetes</taxon>
        <taxon>Polyporales</taxon>
        <taxon>Polyporaceae</taxon>
        <taxon>Trametes</taxon>
    </lineage>
</organism>
<keyword evidence="1" id="KW-0472">Membrane</keyword>
<accession>A0A1M2VK17</accession>
<protein>
    <submittedName>
        <fullName evidence="2">Uncharacterized protein</fullName>
    </submittedName>
</protein>
<keyword evidence="1" id="KW-0812">Transmembrane</keyword>
<evidence type="ECO:0000313" key="2">
    <source>
        <dbReference type="EMBL" id="OJT07906.1"/>
    </source>
</evidence>
<dbReference type="AlphaFoldDB" id="A0A1M2VK17"/>
<reference evidence="2 3" key="1">
    <citation type="submission" date="2016-10" db="EMBL/GenBank/DDBJ databases">
        <title>Genome sequence of the basidiomycete white-rot fungus Trametes pubescens.</title>
        <authorList>
            <person name="Makela M.R."/>
            <person name="Granchi Z."/>
            <person name="Peng M."/>
            <person name="De Vries R.P."/>
            <person name="Grigoriev I."/>
            <person name="Riley R."/>
            <person name="Hilden K."/>
        </authorList>
    </citation>
    <scope>NUCLEOTIDE SEQUENCE [LARGE SCALE GENOMIC DNA]</scope>
    <source>
        <strain evidence="2 3">FBCC735</strain>
    </source>
</reference>
<dbReference type="EMBL" id="MNAD01001100">
    <property type="protein sequence ID" value="OJT07906.1"/>
    <property type="molecule type" value="Genomic_DNA"/>
</dbReference>
<evidence type="ECO:0000313" key="3">
    <source>
        <dbReference type="Proteomes" id="UP000184267"/>
    </source>
</evidence>
<comment type="caution">
    <text evidence="2">The sequence shown here is derived from an EMBL/GenBank/DDBJ whole genome shotgun (WGS) entry which is preliminary data.</text>
</comment>
<proteinExistence type="predicted"/>
<dbReference type="OrthoDB" id="2758729at2759"/>
<keyword evidence="1" id="KW-1133">Transmembrane helix</keyword>
<dbReference type="Proteomes" id="UP000184267">
    <property type="component" value="Unassembled WGS sequence"/>
</dbReference>
<feature type="transmembrane region" description="Helical" evidence="1">
    <location>
        <begin position="6"/>
        <end position="29"/>
    </location>
</feature>
<evidence type="ECO:0000256" key="1">
    <source>
        <dbReference type="SAM" id="Phobius"/>
    </source>
</evidence>
<sequence length="76" mass="8262">MASALDVLSTVLSIIGFLAILCQLLYWILQNKLPRAKLRVVEATLAETESLLERCVEEGRLGSGTEAAGFRAVITK</sequence>
<keyword evidence="3" id="KW-1185">Reference proteome</keyword>
<name>A0A1M2VK17_TRAPU</name>
<gene>
    <name evidence="2" type="ORF">TRAPUB_1185</name>
</gene>